<name>A9UWS2_MONBE</name>
<dbReference type="OMA" id="ANNCAIM"/>
<evidence type="ECO:0000313" key="6">
    <source>
        <dbReference type="EMBL" id="EDQ90265.1"/>
    </source>
</evidence>
<dbReference type="InParanoid" id="A9UWS2"/>
<feature type="compositionally biased region" description="Low complexity" evidence="3">
    <location>
        <begin position="491"/>
        <end position="503"/>
    </location>
</feature>
<protein>
    <recommendedName>
        <fullName evidence="8">FH2 domain-containing protein</fullName>
    </recommendedName>
</protein>
<dbReference type="PANTHER" id="PTHR45857:SF4">
    <property type="entry name" value="FORMIN-LIKE PROTEIN"/>
    <property type="match status" value="1"/>
</dbReference>
<dbReference type="SUPFAM" id="SSF48371">
    <property type="entry name" value="ARM repeat"/>
    <property type="match status" value="1"/>
</dbReference>
<dbReference type="AlphaFoldDB" id="A9UWS2"/>
<dbReference type="GO" id="GO:0030866">
    <property type="term" value="P:cortical actin cytoskeleton organization"/>
    <property type="evidence" value="ECO:0000318"/>
    <property type="project" value="GO_Central"/>
</dbReference>
<dbReference type="Gene3D" id="1.20.58.2220">
    <property type="entry name" value="Formin, FH2 domain"/>
    <property type="match status" value="1"/>
</dbReference>
<accession>A9UWS2</accession>
<dbReference type="InterPro" id="IPR010473">
    <property type="entry name" value="GTPase-bd"/>
</dbReference>
<dbReference type="Gene3D" id="1.25.10.10">
    <property type="entry name" value="Leucine-rich Repeat Variant"/>
    <property type="match status" value="1"/>
</dbReference>
<dbReference type="GO" id="GO:0031267">
    <property type="term" value="F:small GTPase binding"/>
    <property type="evidence" value="ECO:0007669"/>
    <property type="project" value="InterPro"/>
</dbReference>
<dbReference type="SMART" id="SM01139">
    <property type="entry name" value="Drf_FH3"/>
    <property type="match status" value="1"/>
</dbReference>
<dbReference type="SMART" id="SM00498">
    <property type="entry name" value="FH2"/>
    <property type="match status" value="1"/>
</dbReference>
<dbReference type="eggNOG" id="KOG1923">
    <property type="taxonomic scope" value="Eukaryota"/>
</dbReference>
<dbReference type="InterPro" id="IPR042201">
    <property type="entry name" value="FH2_Formin_sf"/>
</dbReference>
<gene>
    <name evidence="6" type="ORF">MONBRDRAFT_31999</name>
</gene>
<dbReference type="InterPro" id="IPR011989">
    <property type="entry name" value="ARM-like"/>
</dbReference>
<comment type="similarity">
    <text evidence="1">Belongs to the formin homology family.</text>
</comment>
<feature type="domain" description="GBD/FH3" evidence="4">
    <location>
        <begin position="60"/>
        <end position="440"/>
    </location>
</feature>
<feature type="compositionally biased region" description="Pro residues" evidence="3">
    <location>
        <begin position="523"/>
        <end position="548"/>
    </location>
</feature>
<evidence type="ECO:0000259" key="4">
    <source>
        <dbReference type="PROSITE" id="PS51232"/>
    </source>
</evidence>
<dbReference type="GO" id="GO:0005829">
    <property type="term" value="C:cytosol"/>
    <property type="evidence" value="ECO:0000318"/>
    <property type="project" value="GO_Central"/>
</dbReference>
<dbReference type="Pfam" id="PF06367">
    <property type="entry name" value="Drf_FH3"/>
    <property type="match status" value="1"/>
</dbReference>
<dbReference type="InterPro" id="IPR015425">
    <property type="entry name" value="FH2_Formin"/>
</dbReference>
<feature type="compositionally biased region" description="Pro residues" evidence="3">
    <location>
        <begin position="504"/>
        <end position="516"/>
    </location>
</feature>
<evidence type="ECO:0000313" key="7">
    <source>
        <dbReference type="Proteomes" id="UP000001357"/>
    </source>
</evidence>
<keyword evidence="7" id="KW-1185">Reference proteome</keyword>
<dbReference type="Pfam" id="PF02181">
    <property type="entry name" value="FH2"/>
    <property type="match status" value="1"/>
</dbReference>
<sequence>MYDSLSLNLSLSISLSLTHTHSLSLSLSLSLNSVRGSSSPRLAKAEIGAPANVDLDDDNSPMPDKPELDIQFRALMDTMNVPPDHERDLLAMPDERKWKLIRSSTQTSVATPPDRLVEQLRRHLDPELRNKKVKKPKLKDLEVSYDILRKLEVALRTNASNWVEEFCDPPNSGHLVLIEFMEDLPDALEFRSPIPVLQRLPEEHHLGILCLKALMRHDYGLRKVLDEHGFVNRIILNLASEVPRTRTAIVQMMAALAANPGGGALRTLDAFHYFSSRVLEHTRFETVVRYMTDNRADDDYIVACLRLFTTLLRSTDQDNTRIYIQMDLERAGLLDQIKTMRSHTNRIVERLVNEYEAELLDVVGVLKKRDEYRKLYLEATEQLSATKQNLQEASIERDELRHNFEHARVQASDLEQQSQAQSKEIEALKGKLNKTRATLLEQEELLNDQQKQMQELEDEVARAAEQLRQQQLAFKRQAQRRRNAPMRDSVDTTSATADTNADSLPPPPPPPAPPMPNSDAPAAPVPPAPPLPPNLVAPPAPPLPGGGGIPPAPPIMSFGYAPDGMKPKRRIHPNVALPFLNWRPLRKITDTIFEELDDEAILATFDFAEFESAFRVKEGKGIDELRKKAGKRHQESITVLEANRAHNCVITTRRVGMSSEDLRATVLSTDLTLLPAEHAELLLNYVPSPEEVAALEKHTHHRERLAEAERFMLETLNVDRFESRLRVMAYIGYFDEVVLQAMPQIEAVLAASQALQHSTAFKKLLEIILAFGNYMNSAKRGPAYGFKIETFKTLLDTKSSDRKMTLLHYLVKVVQNHYPDVERFIDDLEAVGDAARVSIVTLSTDVQGLRKGIDLVLYEREKQQNNFILHSFYLHAVQKVARIAERFNSMSEQYRRVCVLYNEVPDKIEPFEFFSVFEEFVNNFKRAKEDLSRVARAEARRAAGDTLLPVQHMRNEDIALPSHPVLGVTSKRL</sequence>
<evidence type="ECO:0000259" key="5">
    <source>
        <dbReference type="PROSITE" id="PS51444"/>
    </source>
</evidence>
<dbReference type="Pfam" id="PF06371">
    <property type="entry name" value="Drf_GBD"/>
    <property type="match status" value="1"/>
</dbReference>
<proteinExistence type="inferred from homology"/>
<dbReference type="STRING" id="81824.A9UWS2"/>
<dbReference type="PANTHER" id="PTHR45857">
    <property type="entry name" value="FORMIN-LIKE PROTEIN"/>
    <property type="match status" value="1"/>
</dbReference>
<evidence type="ECO:0000256" key="2">
    <source>
        <dbReference type="SAM" id="Coils"/>
    </source>
</evidence>
<evidence type="ECO:0000256" key="1">
    <source>
        <dbReference type="ARBA" id="ARBA00023449"/>
    </source>
</evidence>
<organism evidence="6 7">
    <name type="scientific">Monosiga brevicollis</name>
    <name type="common">Choanoflagellate</name>
    <dbReference type="NCBI Taxonomy" id="81824"/>
    <lineage>
        <taxon>Eukaryota</taxon>
        <taxon>Choanoflagellata</taxon>
        <taxon>Craspedida</taxon>
        <taxon>Salpingoecidae</taxon>
        <taxon>Monosiga</taxon>
    </lineage>
</organism>
<dbReference type="InterPro" id="IPR014768">
    <property type="entry name" value="GBD/FH3_dom"/>
</dbReference>
<dbReference type="SUPFAM" id="SSF101447">
    <property type="entry name" value="Formin homology 2 domain (FH2 domain)"/>
    <property type="match status" value="1"/>
</dbReference>
<dbReference type="EMBL" id="CH991548">
    <property type="protein sequence ID" value="EDQ90265.1"/>
    <property type="molecule type" value="Genomic_DNA"/>
</dbReference>
<dbReference type="PROSITE" id="PS51232">
    <property type="entry name" value="GBD_FH3"/>
    <property type="match status" value="1"/>
</dbReference>
<reference evidence="6 7" key="1">
    <citation type="journal article" date="2008" name="Nature">
        <title>The genome of the choanoflagellate Monosiga brevicollis and the origin of metazoans.</title>
        <authorList>
            <consortium name="JGI Sequencing"/>
            <person name="King N."/>
            <person name="Westbrook M.J."/>
            <person name="Young S.L."/>
            <person name="Kuo A."/>
            <person name="Abedin M."/>
            <person name="Chapman J."/>
            <person name="Fairclough S."/>
            <person name="Hellsten U."/>
            <person name="Isogai Y."/>
            <person name="Letunic I."/>
            <person name="Marr M."/>
            <person name="Pincus D."/>
            <person name="Putnam N."/>
            <person name="Rokas A."/>
            <person name="Wright K.J."/>
            <person name="Zuzow R."/>
            <person name="Dirks W."/>
            <person name="Good M."/>
            <person name="Goodstein D."/>
            <person name="Lemons D."/>
            <person name="Li W."/>
            <person name="Lyons J.B."/>
            <person name="Morris A."/>
            <person name="Nichols S."/>
            <person name="Richter D.J."/>
            <person name="Salamov A."/>
            <person name="Bork P."/>
            <person name="Lim W.A."/>
            <person name="Manning G."/>
            <person name="Miller W.T."/>
            <person name="McGinnis W."/>
            <person name="Shapiro H."/>
            <person name="Tjian R."/>
            <person name="Grigoriev I.V."/>
            <person name="Rokhsar D."/>
        </authorList>
    </citation>
    <scope>NUCLEOTIDE SEQUENCE [LARGE SCALE GENOMIC DNA]</scope>
    <source>
        <strain evidence="7">MX1 / ATCC 50154</strain>
    </source>
</reference>
<dbReference type="GO" id="GO:0051015">
    <property type="term" value="F:actin filament binding"/>
    <property type="evidence" value="ECO:0000318"/>
    <property type="project" value="GO_Central"/>
</dbReference>
<dbReference type="PROSITE" id="PS51444">
    <property type="entry name" value="FH2"/>
    <property type="match status" value="1"/>
</dbReference>
<feature type="region of interest" description="Disordered" evidence="3">
    <location>
        <begin position="41"/>
        <end position="61"/>
    </location>
</feature>
<feature type="region of interest" description="Disordered" evidence="3">
    <location>
        <begin position="473"/>
        <end position="548"/>
    </location>
</feature>
<dbReference type="GeneID" id="5890140"/>
<dbReference type="Proteomes" id="UP000001357">
    <property type="component" value="Unassembled WGS sequence"/>
</dbReference>
<dbReference type="InterPro" id="IPR016024">
    <property type="entry name" value="ARM-type_fold"/>
</dbReference>
<dbReference type="GO" id="GO:0008360">
    <property type="term" value="P:regulation of cell shape"/>
    <property type="evidence" value="ECO:0000318"/>
    <property type="project" value="GO_Central"/>
</dbReference>
<keyword evidence="2" id="KW-0175">Coiled coil</keyword>
<dbReference type="InterPro" id="IPR010472">
    <property type="entry name" value="FH3_dom"/>
</dbReference>
<evidence type="ECO:0000256" key="3">
    <source>
        <dbReference type="SAM" id="MobiDB-lite"/>
    </source>
</evidence>
<dbReference type="GO" id="GO:0016477">
    <property type="term" value="P:cell migration"/>
    <property type="evidence" value="ECO:0000318"/>
    <property type="project" value="GO_Central"/>
</dbReference>
<dbReference type="KEGG" id="mbr:MONBRDRAFT_31999"/>
<feature type="coiled-coil region" evidence="2">
    <location>
        <begin position="369"/>
        <end position="473"/>
    </location>
</feature>
<evidence type="ECO:0008006" key="8">
    <source>
        <dbReference type="Google" id="ProtNLM"/>
    </source>
</evidence>
<feature type="domain" description="FH2" evidence="5">
    <location>
        <begin position="567"/>
        <end position="950"/>
    </location>
</feature>
<dbReference type="InterPro" id="IPR043592">
    <property type="entry name" value="FMNL_animal"/>
</dbReference>
<dbReference type="SMART" id="SM01140">
    <property type="entry name" value="Drf_GBD"/>
    <property type="match status" value="1"/>
</dbReference>
<dbReference type="RefSeq" id="XP_001745032.1">
    <property type="nucleotide sequence ID" value="XM_001744980.1"/>
</dbReference>